<protein>
    <submittedName>
        <fullName evidence="1">Uncharacterized protein</fullName>
    </submittedName>
</protein>
<comment type="caution">
    <text evidence="1">The sequence shown here is derived from an EMBL/GenBank/DDBJ whole genome shotgun (WGS) entry which is preliminary data.</text>
</comment>
<gene>
    <name evidence="1" type="ORF">NCTC11535_02165</name>
</gene>
<accession>A0ABY1VTT6</accession>
<proteinExistence type="predicted"/>
<name>A0ABY1VTT6_9ACTO</name>
<dbReference type="Proteomes" id="UP000250006">
    <property type="component" value="Unassembled WGS sequence"/>
</dbReference>
<evidence type="ECO:0000313" key="2">
    <source>
        <dbReference type="Proteomes" id="UP000250006"/>
    </source>
</evidence>
<organism evidence="1 2">
    <name type="scientific">Actinomyces bovis</name>
    <dbReference type="NCBI Taxonomy" id="1658"/>
    <lineage>
        <taxon>Bacteria</taxon>
        <taxon>Bacillati</taxon>
        <taxon>Actinomycetota</taxon>
        <taxon>Actinomycetes</taxon>
        <taxon>Actinomycetales</taxon>
        <taxon>Actinomycetaceae</taxon>
        <taxon>Actinomyces</taxon>
    </lineage>
</organism>
<keyword evidence="2" id="KW-1185">Reference proteome</keyword>
<evidence type="ECO:0000313" key="1">
    <source>
        <dbReference type="EMBL" id="SPT54448.1"/>
    </source>
</evidence>
<reference evidence="1 2" key="1">
    <citation type="submission" date="2018-06" db="EMBL/GenBank/DDBJ databases">
        <authorList>
            <consortium name="Pathogen Informatics"/>
            <person name="Doyle S."/>
        </authorList>
    </citation>
    <scope>NUCLEOTIDE SEQUENCE [LARGE SCALE GENOMIC DNA]</scope>
    <source>
        <strain evidence="1 2">NCTC11535</strain>
    </source>
</reference>
<dbReference type="EMBL" id="UAPQ01000011">
    <property type="protein sequence ID" value="SPT54448.1"/>
    <property type="molecule type" value="Genomic_DNA"/>
</dbReference>
<sequence length="68" mass="7060">MTQYEAGLMVEDISVAKFLLPTTLPETWTGSAATACANALTQASKLLDQVTLSGGQASNSCLALDQVI</sequence>
<dbReference type="RefSeq" id="WP_111837337.1">
    <property type="nucleotide sequence ID" value="NZ_UAPQ01000011.1"/>
</dbReference>